<dbReference type="PANTHER" id="PTHR21089">
    <property type="entry name" value="SHIKIMATE DEHYDROGENASE"/>
    <property type="match status" value="1"/>
</dbReference>
<dbReference type="GO" id="GO:0050661">
    <property type="term" value="F:NADP binding"/>
    <property type="evidence" value="ECO:0007669"/>
    <property type="project" value="TreeGrafter"/>
</dbReference>
<dbReference type="GO" id="GO:0009073">
    <property type="term" value="P:aromatic amino acid family biosynthetic process"/>
    <property type="evidence" value="ECO:0007669"/>
    <property type="project" value="UniProtKB-KW"/>
</dbReference>
<dbReference type="GO" id="GO:0009423">
    <property type="term" value="P:chorismate biosynthetic process"/>
    <property type="evidence" value="ECO:0007669"/>
    <property type="project" value="UniProtKB-UniPathway"/>
</dbReference>
<organism evidence="9 10">
    <name type="scientific">Puniceispirillum marinum (strain IMCC1322)</name>
    <dbReference type="NCBI Taxonomy" id="488538"/>
    <lineage>
        <taxon>Bacteria</taxon>
        <taxon>Pseudomonadati</taxon>
        <taxon>Pseudomonadota</taxon>
        <taxon>Alphaproteobacteria</taxon>
        <taxon>Candidatus Puniceispirillales</taxon>
        <taxon>Candidatus Puniceispirillaceae</taxon>
        <taxon>Candidatus Puniceispirillum</taxon>
    </lineage>
</organism>
<dbReference type="UniPathway" id="UPA00053">
    <property type="reaction ID" value="UER00087"/>
</dbReference>
<dbReference type="GO" id="GO:0005829">
    <property type="term" value="C:cytosol"/>
    <property type="evidence" value="ECO:0007669"/>
    <property type="project" value="TreeGrafter"/>
</dbReference>
<dbReference type="PANTHER" id="PTHR21089:SF1">
    <property type="entry name" value="BIFUNCTIONAL 3-DEHYDROQUINATE DEHYDRATASE_SHIKIMATE DEHYDROGENASE, CHLOROPLASTIC"/>
    <property type="match status" value="1"/>
</dbReference>
<dbReference type="Gene3D" id="3.40.50.10860">
    <property type="entry name" value="Leucine Dehydrogenase, chain A, domain 1"/>
    <property type="match status" value="1"/>
</dbReference>
<keyword evidence="3" id="KW-0521">NADP</keyword>
<feature type="domain" description="Shikimate dehydrogenase substrate binding N-terminal" evidence="8">
    <location>
        <begin position="20"/>
        <end position="103"/>
    </location>
</feature>
<dbReference type="GO" id="GO:0004764">
    <property type="term" value="F:shikimate 3-dehydrogenase (NADP+) activity"/>
    <property type="evidence" value="ECO:0007669"/>
    <property type="project" value="UniProtKB-EC"/>
</dbReference>
<evidence type="ECO:0000313" key="10">
    <source>
        <dbReference type="Proteomes" id="UP000007460"/>
    </source>
</evidence>
<keyword evidence="5" id="KW-0057">Aromatic amino acid biosynthesis</keyword>
<dbReference type="Proteomes" id="UP000007460">
    <property type="component" value="Chromosome"/>
</dbReference>
<dbReference type="OrthoDB" id="7873617at2"/>
<dbReference type="eggNOG" id="COG0169">
    <property type="taxonomic scope" value="Bacteria"/>
</dbReference>
<dbReference type="InterPro" id="IPR022893">
    <property type="entry name" value="Shikimate_DH_fam"/>
</dbReference>
<dbReference type="SUPFAM" id="SSF53223">
    <property type="entry name" value="Aminoacid dehydrogenase-like, N-terminal domain"/>
    <property type="match status" value="1"/>
</dbReference>
<evidence type="ECO:0000256" key="4">
    <source>
        <dbReference type="ARBA" id="ARBA00023002"/>
    </source>
</evidence>
<dbReference type="EC" id="1.1.1.25" evidence="2"/>
<dbReference type="SUPFAM" id="SSF51735">
    <property type="entry name" value="NAD(P)-binding Rossmann-fold domains"/>
    <property type="match status" value="1"/>
</dbReference>
<dbReference type="InterPro" id="IPR013708">
    <property type="entry name" value="Shikimate_DH-bd_N"/>
</dbReference>
<comment type="catalytic activity">
    <reaction evidence="6">
        <text>shikimate + NADP(+) = 3-dehydroshikimate + NADPH + H(+)</text>
        <dbReference type="Rhea" id="RHEA:17737"/>
        <dbReference type="ChEBI" id="CHEBI:15378"/>
        <dbReference type="ChEBI" id="CHEBI:16630"/>
        <dbReference type="ChEBI" id="CHEBI:36208"/>
        <dbReference type="ChEBI" id="CHEBI:57783"/>
        <dbReference type="ChEBI" id="CHEBI:58349"/>
        <dbReference type="EC" id="1.1.1.25"/>
    </reaction>
</comment>
<proteinExistence type="predicted"/>
<gene>
    <name evidence="9" type="ordered locus">SAR116_0098</name>
</gene>
<evidence type="ECO:0000256" key="5">
    <source>
        <dbReference type="ARBA" id="ARBA00023141"/>
    </source>
</evidence>
<comment type="pathway">
    <text evidence="1">Metabolic intermediate biosynthesis; chorismate biosynthesis; chorismate from D-erythrose 4-phosphate and phosphoenolpyruvate: step 4/7.</text>
</comment>
<dbReference type="Pfam" id="PF08501">
    <property type="entry name" value="Shikimate_dh_N"/>
    <property type="match status" value="1"/>
</dbReference>
<dbReference type="KEGG" id="apb:SAR116_0098"/>
<protein>
    <recommendedName>
        <fullName evidence="2">shikimate dehydrogenase (NADP(+))</fullName>
        <ecNumber evidence="2">1.1.1.25</ecNumber>
    </recommendedName>
</protein>
<sequence>MTEQTPAVPLITGTTKLFGVIAHPSAHVRAPMVFNERFVAEQRDHLMIPIDATPASLVTVMDGLRAMENFGGLTITIPHKVPIAQMCDELGEAARVCGAVNAVRFGEDGRLYGDIFDGAGFVAGLALKGHDIAGKRVLMMGAGGAARAIAVALCQADVGEIAIANRTRDKAQNLVDAMVQGAGYTQAHVLDNMAEAALEAARDVDVIINTTSLGLHAGDALPVALGTVRPDTLIADIIMVPERTEWLALAEDKGLPTHYGRHMLDCQLELIGRFIGALD</sequence>
<keyword evidence="4 9" id="KW-0560">Oxidoreductase</keyword>
<name>D5BNS4_PUNMI</name>
<reference evidence="9 10" key="1">
    <citation type="journal article" date="2010" name="J. Bacteriol.">
        <title>Complete genome sequence of "Candidatus Puniceispirillum marinum" IMCC1322, a representative of the SAR116 clade in the Alphaproteobacteria.</title>
        <authorList>
            <person name="Oh H.M."/>
            <person name="Kwon K.K."/>
            <person name="Kang I."/>
            <person name="Kang S.G."/>
            <person name="Lee J.H."/>
            <person name="Kim S.J."/>
            <person name="Cho J.C."/>
        </authorList>
    </citation>
    <scope>NUCLEOTIDE SEQUENCE [LARGE SCALE GENOMIC DNA]</scope>
    <source>
        <strain evidence="9 10">IMCC1322</strain>
    </source>
</reference>
<evidence type="ECO:0000259" key="7">
    <source>
        <dbReference type="Pfam" id="PF01488"/>
    </source>
</evidence>
<evidence type="ECO:0000256" key="3">
    <source>
        <dbReference type="ARBA" id="ARBA00022857"/>
    </source>
</evidence>
<dbReference type="AlphaFoldDB" id="D5BNS4"/>
<keyword evidence="5" id="KW-0028">Amino-acid biosynthesis</keyword>
<dbReference type="InterPro" id="IPR036291">
    <property type="entry name" value="NAD(P)-bd_dom_sf"/>
</dbReference>
<dbReference type="Pfam" id="PF01488">
    <property type="entry name" value="Shikimate_DH"/>
    <property type="match status" value="1"/>
</dbReference>
<evidence type="ECO:0000313" key="9">
    <source>
        <dbReference type="EMBL" id="ADE38341.1"/>
    </source>
</evidence>
<dbReference type="InterPro" id="IPR006151">
    <property type="entry name" value="Shikm_DH/Glu-tRNA_Rdtase"/>
</dbReference>
<dbReference type="STRING" id="488538.SAR116_0098"/>
<dbReference type="RefSeq" id="WP_013044971.1">
    <property type="nucleotide sequence ID" value="NC_014010.1"/>
</dbReference>
<dbReference type="InterPro" id="IPR046346">
    <property type="entry name" value="Aminoacid_DH-like_N_sf"/>
</dbReference>
<keyword evidence="10" id="KW-1185">Reference proteome</keyword>
<dbReference type="Gene3D" id="3.40.50.720">
    <property type="entry name" value="NAD(P)-binding Rossmann-like Domain"/>
    <property type="match status" value="1"/>
</dbReference>
<evidence type="ECO:0000256" key="1">
    <source>
        <dbReference type="ARBA" id="ARBA00004871"/>
    </source>
</evidence>
<dbReference type="EMBL" id="CP001751">
    <property type="protein sequence ID" value="ADE38341.1"/>
    <property type="molecule type" value="Genomic_DNA"/>
</dbReference>
<dbReference type="HOGENOM" id="CLU_044063_4_0_5"/>
<feature type="domain" description="Quinate/shikimate 5-dehydrogenase/glutamyl-tRNA reductase" evidence="7">
    <location>
        <begin position="130"/>
        <end position="212"/>
    </location>
</feature>
<evidence type="ECO:0000259" key="8">
    <source>
        <dbReference type="Pfam" id="PF08501"/>
    </source>
</evidence>
<evidence type="ECO:0000256" key="6">
    <source>
        <dbReference type="ARBA" id="ARBA00049442"/>
    </source>
</evidence>
<accession>D5BNS4</accession>
<dbReference type="GO" id="GO:0019632">
    <property type="term" value="P:shikimate metabolic process"/>
    <property type="evidence" value="ECO:0007669"/>
    <property type="project" value="TreeGrafter"/>
</dbReference>
<evidence type="ECO:0000256" key="2">
    <source>
        <dbReference type="ARBA" id="ARBA00012962"/>
    </source>
</evidence>